<comment type="caution">
    <text evidence="4">The sequence shown here is derived from an EMBL/GenBank/DDBJ whole genome shotgun (WGS) entry which is preliminary data.</text>
</comment>
<sequence length="122" mass="13971">MDAHLRYFKQGYKLLHQMEPYINQVLTYAQQSRERSNYEQAALNARMQEYKKQIDRESRWSSNGCNGSPNGDGIQAIGRSSHKMIEAVMQSAARGKVLPVMIDVGTNNDKLLNDPLSNRRKL</sequence>
<dbReference type="Gene3D" id="1.20.1270.60">
    <property type="entry name" value="Arfaptin homology (AH) domain/BAR domain"/>
    <property type="match status" value="1"/>
</dbReference>
<dbReference type="InterPro" id="IPR027267">
    <property type="entry name" value="AH/BAR_dom_sf"/>
</dbReference>
<accession>A0AAV8T1B5</accession>
<proteinExistence type="predicted"/>
<dbReference type="Proteomes" id="UP001159364">
    <property type="component" value="Linkage Group LG07"/>
</dbReference>
<keyword evidence="1" id="KW-0479">Metal-binding</keyword>
<protein>
    <submittedName>
        <fullName evidence="4">Uncharacterized protein</fullName>
    </submittedName>
</protein>
<dbReference type="PANTHER" id="PTHR23180:SF160">
    <property type="entry name" value="ADP-RIBOSYLATION FACTOR GTPASE-ACTIVATING PROTEIN EFFECTOR PROTEIN 1"/>
    <property type="match status" value="1"/>
</dbReference>
<dbReference type="SUPFAM" id="SSF103657">
    <property type="entry name" value="BAR/IMD domain-like"/>
    <property type="match status" value="1"/>
</dbReference>
<dbReference type="InterPro" id="IPR045258">
    <property type="entry name" value="ACAP1/2/3-like"/>
</dbReference>
<dbReference type="AlphaFoldDB" id="A0AAV8T1B5"/>
<dbReference type="GO" id="GO:0005096">
    <property type="term" value="F:GTPase activator activity"/>
    <property type="evidence" value="ECO:0007669"/>
    <property type="project" value="InterPro"/>
</dbReference>
<keyword evidence="2" id="KW-0862">Zinc</keyword>
<dbReference type="GO" id="GO:0016616">
    <property type="term" value="F:oxidoreductase activity, acting on the CH-OH group of donors, NAD or NADP as acceptor"/>
    <property type="evidence" value="ECO:0007669"/>
    <property type="project" value="InterPro"/>
</dbReference>
<evidence type="ECO:0000313" key="5">
    <source>
        <dbReference type="Proteomes" id="UP001159364"/>
    </source>
</evidence>
<gene>
    <name evidence="4" type="ORF">K2173_010924</name>
</gene>
<evidence type="ECO:0000313" key="4">
    <source>
        <dbReference type="EMBL" id="KAJ8760068.1"/>
    </source>
</evidence>
<evidence type="ECO:0000256" key="3">
    <source>
        <dbReference type="SAM" id="MobiDB-lite"/>
    </source>
</evidence>
<feature type="compositionally biased region" description="Polar residues" evidence="3">
    <location>
        <begin position="60"/>
        <end position="69"/>
    </location>
</feature>
<dbReference type="GO" id="GO:0046872">
    <property type="term" value="F:metal ion binding"/>
    <property type="evidence" value="ECO:0007669"/>
    <property type="project" value="UniProtKB-KW"/>
</dbReference>
<dbReference type="InterPro" id="IPR037062">
    <property type="entry name" value="Malic_N_dom_sf"/>
</dbReference>
<name>A0AAV8T1B5_9ROSI</name>
<reference evidence="4 5" key="1">
    <citation type="submission" date="2021-09" db="EMBL/GenBank/DDBJ databases">
        <title>Genomic insights and catalytic innovation underlie evolution of tropane alkaloids biosynthesis.</title>
        <authorList>
            <person name="Wang Y.-J."/>
            <person name="Tian T."/>
            <person name="Huang J.-P."/>
            <person name="Huang S.-X."/>
        </authorList>
    </citation>
    <scope>NUCLEOTIDE SEQUENCE [LARGE SCALE GENOMIC DNA]</scope>
    <source>
        <strain evidence="4">KIB-2018</strain>
        <tissue evidence="4">Leaf</tissue>
    </source>
</reference>
<dbReference type="Gene3D" id="3.40.50.10380">
    <property type="entry name" value="Malic enzyme, N-terminal domain"/>
    <property type="match status" value="1"/>
</dbReference>
<dbReference type="PANTHER" id="PTHR23180">
    <property type="entry name" value="CENTAURIN/ARF"/>
    <property type="match status" value="1"/>
</dbReference>
<evidence type="ECO:0000256" key="2">
    <source>
        <dbReference type="ARBA" id="ARBA00022833"/>
    </source>
</evidence>
<organism evidence="4 5">
    <name type="scientific">Erythroxylum novogranatense</name>
    <dbReference type="NCBI Taxonomy" id="1862640"/>
    <lineage>
        <taxon>Eukaryota</taxon>
        <taxon>Viridiplantae</taxon>
        <taxon>Streptophyta</taxon>
        <taxon>Embryophyta</taxon>
        <taxon>Tracheophyta</taxon>
        <taxon>Spermatophyta</taxon>
        <taxon>Magnoliopsida</taxon>
        <taxon>eudicotyledons</taxon>
        <taxon>Gunneridae</taxon>
        <taxon>Pentapetalae</taxon>
        <taxon>rosids</taxon>
        <taxon>fabids</taxon>
        <taxon>Malpighiales</taxon>
        <taxon>Erythroxylaceae</taxon>
        <taxon>Erythroxylum</taxon>
    </lineage>
</organism>
<feature type="region of interest" description="Disordered" evidence="3">
    <location>
        <begin position="54"/>
        <end position="76"/>
    </location>
</feature>
<keyword evidence="5" id="KW-1185">Reference proteome</keyword>
<dbReference type="GO" id="GO:0004470">
    <property type="term" value="F:malic enzyme activity"/>
    <property type="evidence" value="ECO:0007669"/>
    <property type="project" value="InterPro"/>
</dbReference>
<dbReference type="EMBL" id="JAIWQS010000007">
    <property type="protein sequence ID" value="KAJ8760068.1"/>
    <property type="molecule type" value="Genomic_DNA"/>
</dbReference>
<evidence type="ECO:0000256" key="1">
    <source>
        <dbReference type="ARBA" id="ARBA00022723"/>
    </source>
</evidence>